<proteinExistence type="predicted"/>
<evidence type="ECO:0000256" key="8">
    <source>
        <dbReference type="SAM" id="Phobius"/>
    </source>
</evidence>
<dbReference type="GO" id="GO:0016020">
    <property type="term" value="C:membrane"/>
    <property type="evidence" value="ECO:0007669"/>
    <property type="project" value="UniProtKB-SubCell"/>
</dbReference>
<feature type="transmembrane region" description="Helical" evidence="8">
    <location>
        <begin position="367"/>
        <end position="389"/>
    </location>
</feature>
<dbReference type="Proteomes" id="UP000297890">
    <property type="component" value="Unassembled WGS sequence"/>
</dbReference>
<evidence type="ECO:0000256" key="3">
    <source>
        <dbReference type="ARBA" id="ARBA00022692"/>
    </source>
</evidence>
<keyword evidence="10" id="KW-1185">Reference proteome</keyword>
<dbReference type="InterPro" id="IPR050746">
    <property type="entry name" value="DAACS"/>
</dbReference>
<keyword evidence="4" id="KW-0769">Symport</keyword>
<dbReference type="RefSeq" id="WP_135280921.1">
    <property type="nucleotide sequence ID" value="NZ_SRIO01000003.1"/>
</dbReference>
<feature type="transmembrane region" description="Helical" evidence="8">
    <location>
        <begin position="197"/>
        <end position="220"/>
    </location>
</feature>
<gene>
    <name evidence="9" type="ORF">E4680_03090</name>
</gene>
<keyword evidence="5 8" id="KW-1133">Transmembrane helix</keyword>
<feature type="transmembrane region" description="Helical" evidence="8">
    <location>
        <begin position="344"/>
        <end position="361"/>
    </location>
</feature>
<dbReference type="PANTHER" id="PTHR11958">
    <property type="entry name" value="SODIUM/DICARBOXYLATE SYMPORTER-RELATED"/>
    <property type="match status" value="1"/>
</dbReference>
<dbReference type="Pfam" id="PF00375">
    <property type="entry name" value="SDF"/>
    <property type="match status" value="1"/>
</dbReference>
<reference evidence="9 10" key="1">
    <citation type="journal article" date="2019" name="ISME J.">
        <title>Candidatus Macondimonas diazotrophica, a novel gammaproteobacterial genus dominating crude-oil-contaminated coastal sediments.</title>
        <authorList>
            <person name="Karthikeyan S."/>
            <person name="Konstantinidis K."/>
        </authorList>
    </citation>
    <scope>NUCLEOTIDE SEQUENCE [LARGE SCALE GENOMIC DNA]</scope>
    <source>
        <strain evidence="9 10">KTK01</strain>
    </source>
</reference>
<keyword evidence="2" id="KW-0813">Transport</keyword>
<dbReference type="PRINTS" id="PR00173">
    <property type="entry name" value="EDTRNSPORT"/>
</dbReference>
<accession>A0A4Z0FCJ5</accession>
<evidence type="ECO:0000256" key="7">
    <source>
        <dbReference type="ARBA" id="ARBA00023180"/>
    </source>
</evidence>
<feature type="transmembrane region" description="Helical" evidence="8">
    <location>
        <begin position="307"/>
        <end position="332"/>
    </location>
</feature>
<evidence type="ECO:0000256" key="1">
    <source>
        <dbReference type="ARBA" id="ARBA00004141"/>
    </source>
</evidence>
<dbReference type="EMBL" id="SRIO01000003">
    <property type="protein sequence ID" value="TFZ83504.1"/>
    <property type="molecule type" value="Genomic_DNA"/>
</dbReference>
<keyword evidence="3 8" id="KW-0812">Transmembrane</keyword>
<dbReference type="PROSITE" id="PS00714">
    <property type="entry name" value="NA_DICARBOXYL_SYMP_2"/>
    <property type="match status" value="1"/>
</dbReference>
<evidence type="ECO:0000256" key="5">
    <source>
        <dbReference type="ARBA" id="ARBA00022989"/>
    </source>
</evidence>
<dbReference type="Gene3D" id="1.10.3860.10">
    <property type="entry name" value="Sodium:dicarboxylate symporter"/>
    <property type="match status" value="1"/>
</dbReference>
<feature type="transmembrane region" description="Helical" evidence="8">
    <location>
        <begin position="52"/>
        <end position="69"/>
    </location>
</feature>
<protein>
    <submittedName>
        <fullName evidence="9">Dicarboxylate/amino acid:cation symporter</fullName>
    </submittedName>
</protein>
<dbReference type="InterPro" id="IPR001991">
    <property type="entry name" value="Na-dicarboxylate_symporter"/>
</dbReference>
<keyword evidence="7" id="KW-0325">Glycoprotein</keyword>
<evidence type="ECO:0000313" key="9">
    <source>
        <dbReference type="EMBL" id="TFZ83504.1"/>
    </source>
</evidence>
<evidence type="ECO:0000256" key="6">
    <source>
        <dbReference type="ARBA" id="ARBA00023136"/>
    </source>
</evidence>
<keyword evidence="6 8" id="KW-0472">Membrane</keyword>
<sequence>MRNPLRWPSHIQILVALISGAAVGPLLAGEQGLIGPALGEGLAQVGQLFLSALKMLVIPLIMASIIAGLNQEGSRSPLGRMGWTTLVFYIATGLIAVTVAIVLANWIRPGELNGVPLAAQIGLQTLPGDLDPTLLSGQQHIALFLQRLVPSNLVEAAVEGQLLGLILFSLLFGLALRRLHGAAAETQVRFWTGLNQVMLAITDGIMRLAPVGIFALIAAMTARTGFSAAGPLLWFMATVMAGLLIHLMVTLPLLLRWIARVPPRRHFQAMMPALLMAFSTSSSAATLPVTMDCLERRAGVSRRTAGFVLPLGATVNMDGTALFECVVVLFVAQLYGIDLTLAQQALVLAVALLTSFGVAGIPSASLVSIAMILSVLGLPLEALGLVLGVDRILDMSRTAVNVFGDTVGAVVVARLEGEQEILIESPDVREHRLREQGD</sequence>
<dbReference type="SUPFAM" id="SSF118215">
    <property type="entry name" value="Proton glutamate symport protein"/>
    <property type="match status" value="1"/>
</dbReference>
<comment type="caution">
    <text evidence="9">The sequence shown here is derived from an EMBL/GenBank/DDBJ whole genome shotgun (WGS) entry which is preliminary data.</text>
</comment>
<feature type="transmembrane region" description="Helical" evidence="8">
    <location>
        <begin position="232"/>
        <end position="255"/>
    </location>
</feature>
<feature type="transmembrane region" description="Helical" evidence="8">
    <location>
        <begin position="81"/>
        <end position="107"/>
    </location>
</feature>
<dbReference type="InterPro" id="IPR036458">
    <property type="entry name" value="Na:dicarbo_symporter_sf"/>
</dbReference>
<comment type="subcellular location">
    <subcellularLocation>
        <location evidence="1">Membrane</location>
        <topology evidence="1">Multi-pass membrane protein</topology>
    </subcellularLocation>
</comment>
<dbReference type="GO" id="GO:0015293">
    <property type="term" value="F:symporter activity"/>
    <property type="evidence" value="ECO:0007669"/>
    <property type="project" value="UniProtKB-KW"/>
</dbReference>
<evidence type="ECO:0000313" key="10">
    <source>
        <dbReference type="Proteomes" id="UP000297890"/>
    </source>
</evidence>
<dbReference type="GO" id="GO:1902475">
    <property type="term" value="P:L-alpha-amino acid transmembrane transport"/>
    <property type="evidence" value="ECO:0007669"/>
    <property type="project" value="UniProtKB-ARBA"/>
</dbReference>
<dbReference type="InterPro" id="IPR018107">
    <property type="entry name" value="Na-dicarboxylate_symporter_CS"/>
</dbReference>
<feature type="transmembrane region" description="Helical" evidence="8">
    <location>
        <begin position="156"/>
        <end position="176"/>
    </location>
</feature>
<evidence type="ECO:0000256" key="4">
    <source>
        <dbReference type="ARBA" id="ARBA00022847"/>
    </source>
</evidence>
<organism evidence="9 10">
    <name type="scientific">Candidatus Macondimonas diazotrophica</name>
    <dbReference type="NCBI Taxonomy" id="2305248"/>
    <lineage>
        <taxon>Bacteria</taxon>
        <taxon>Pseudomonadati</taxon>
        <taxon>Pseudomonadota</taxon>
        <taxon>Gammaproteobacteria</taxon>
        <taxon>Chromatiales</taxon>
        <taxon>Ectothiorhodospiraceae</taxon>
        <taxon>Candidatus Macondimonas</taxon>
    </lineage>
</organism>
<feature type="transmembrane region" description="Helical" evidence="8">
    <location>
        <begin position="267"/>
        <end position="287"/>
    </location>
</feature>
<dbReference type="OrthoDB" id="9766690at2"/>
<dbReference type="AlphaFoldDB" id="A0A4Z0FCJ5"/>
<name>A0A4Z0FCJ5_9GAMM</name>
<dbReference type="PANTHER" id="PTHR11958:SF63">
    <property type="entry name" value="AMINO ACID TRANSPORTER"/>
    <property type="match status" value="1"/>
</dbReference>
<evidence type="ECO:0000256" key="2">
    <source>
        <dbReference type="ARBA" id="ARBA00022448"/>
    </source>
</evidence>